<keyword evidence="2" id="KW-1185">Reference proteome</keyword>
<dbReference type="SUPFAM" id="SSF48371">
    <property type="entry name" value="ARM repeat"/>
    <property type="match status" value="1"/>
</dbReference>
<organism evidence="1 2">
    <name type="scientific">Bacillus spizizenii (strain DSM 15029 / JCM 12233 / NBRC 101239 / NRRL B-23049 / TU-B-10)</name>
    <name type="common">Bacillus subtilis subsp. spizizenii</name>
    <dbReference type="NCBI Taxonomy" id="1052585"/>
    <lineage>
        <taxon>Bacteria</taxon>
        <taxon>Bacillati</taxon>
        <taxon>Bacillota</taxon>
        <taxon>Bacilli</taxon>
        <taxon>Bacillales</taxon>
        <taxon>Bacillaceae</taxon>
        <taxon>Bacillus</taxon>
    </lineage>
</organism>
<evidence type="ECO:0008006" key="3">
    <source>
        <dbReference type="Google" id="ProtNLM"/>
    </source>
</evidence>
<evidence type="ECO:0000313" key="2">
    <source>
        <dbReference type="Proteomes" id="UP000002651"/>
    </source>
</evidence>
<name>G4NRL9_BACS4</name>
<dbReference type="InterPro" id="IPR016024">
    <property type="entry name" value="ARM-type_fold"/>
</dbReference>
<dbReference type="HOGENOM" id="CLU_064289_0_0_9"/>
<sequence length="414" mass="48515">MSLSQFFLLMTRVFLTKKSIQMMYTKVGFVVNFWNQSLDTEHTFPYNINNKRKSGDQMADLKEIYNEKLISRLIHHIKASCPDFNQDNFEEQLLQEDWPELALKERMRRITASLYETLPKHYNEALSILRDAAPHFKGLSGILFPDYVEQYGLAHWEESIKALEYFTQYSTSEFAVRPFLLLDQEKMIAQFLKWAEHENEHVRRLASEGSRPRLPWGKSIPALKSDPSPVLPILEKLMQDESLYVRKSVANNLNDISKTHPHLLRKVADQWYGTHPYTDWIIKHAYRTLLKKGDKQALALFGYENAESIQLHDLTCQSSRIVIGESLEFSFSIHSDRDQKVRIEYAIDFVKARGQRHQKVFKITETTIRKNETKSYTRVQSFKDLTTRKHYKGIHTLSVMINGEVKDSLDFQVC</sequence>
<reference evidence="1 2" key="1">
    <citation type="journal article" date="2012" name="J. Bacteriol.">
        <title>Whole-genome sequences of Bacillus subtilis and close relatives.</title>
        <authorList>
            <person name="Earl A.M."/>
            <person name="Eppinger M."/>
            <person name="Fricke W.F."/>
            <person name="Rosovitz M.J."/>
            <person name="Rasko D.A."/>
            <person name="Daugherty S."/>
            <person name="Losick R."/>
            <person name="Kolter R."/>
            <person name="Ravel J."/>
        </authorList>
    </citation>
    <scope>NUCLEOTIDE SEQUENCE [LARGE SCALE GENOMIC DNA]</scope>
    <source>
        <strain evidence="2">DSM 15029 / JCM 12233 / NBRC 101239 / NRRL B-23049 / TU-B-10</strain>
    </source>
</reference>
<dbReference type="InterPro" id="IPR021133">
    <property type="entry name" value="HEAT_type_2"/>
</dbReference>
<evidence type="ECO:0000313" key="1">
    <source>
        <dbReference type="EMBL" id="AEP85929.1"/>
    </source>
</evidence>
<dbReference type="AlphaFoldDB" id="G4NRL9"/>
<dbReference type="InterPro" id="IPR014825">
    <property type="entry name" value="DNA_alkylation"/>
</dbReference>
<dbReference type="Gene3D" id="1.25.40.290">
    <property type="entry name" value="ARM repeat domains"/>
    <property type="match status" value="1"/>
</dbReference>
<protein>
    <recommendedName>
        <fullName evidence="3">DNA alkylation repair protein</fullName>
    </recommendedName>
</protein>
<proteinExistence type="predicted"/>
<gene>
    <name evidence="1" type="ordered locus">GYO_1273</name>
</gene>
<accession>G4NRL9</accession>
<dbReference type="KEGG" id="bst:GYO_1273"/>
<dbReference type="PROSITE" id="PS50077">
    <property type="entry name" value="HEAT_REPEAT"/>
    <property type="match status" value="1"/>
</dbReference>
<dbReference type="STRING" id="1052585.GYO_1273"/>
<dbReference type="Pfam" id="PF08713">
    <property type="entry name" value="DNA_alkylation"/>
    <property type="match status" value="1"/>
</dbReference>
<dbReference type="EMBL" id="CP002905">
    <property type="protein sequence ID" value="AEP85929.1"/>
    <property type="molecule type" value="Genomic_DNA"/>
</dbReference>
<dbReference type="Proteomes" id="UP000002651">
    <property type="component" value="Chromosome"/>
</dbReference>